<gene>
    <name evidence="2" type="ORF">AB1Y20_021668</name>
</gene>
<feature type="compositionally biased region" description="Polar residues" evidence="1">
    <location>
        <begin position="1"/>
        <end position="12"/>
    </location>
</feature>
<accession>A0AB34JM96</accession>
<evidence type="ECO:0000313" key="3">
    <source>
        <dbReference type="Proteomes" id="UP001515480"/>
    </source>
</evidence>
<dbReference type="Proteomes" id="UP001515480">
    <property type="component" value="Unassembled WGS sequence"/>
</dbReference>
<name>A0AB34JM96_PRYPA</name>
<sequence length="104" mass="10847">MAAETIGNTFTTCGGRGCADRQQGVRRQPREKTTPAIARSVKVRRLLAKGKGAHGREQCACAQLQQAQCTCKLRGVERGGEDGGGQAGAAAFGARTGTRRSVTS</sequence>
<dbReference type="AlphaFoldDB" id="A0AB34JM96"/>
<dbReference type="EMBL" id="JBGBPQ010000007">
    <property type="protein sequence ID" value="KAL1522023.1"/>
    <property type="molecule type" value="Genomic_DNA"/>
</dbReference>
<feature type="compositionally biased region" description="Low complexity" evidence="1">
    <location>
        <begin position="88"/>
        <end position="104"/>
    </location>
</feature>
<feature type="region of interest" description="Disordered" evidence="1">
    <location>
        <begin position="79"/>
        <end position="104"/>
    </location>
</feature>
<organism evidence="2 3">
    <name type="scientific">Prymnesium parvum</name>
    <name type="common">Toxic golden alga</name>
    <dbReference type="NCBI Taxonomy" id="97485"/>
    <lineage>
        <taxon>Eukaryota</taxon>
        <taxon>Haptista</taxon>
        <taxon>Haptophyta</taxon>
        <taxon>Prymnesiophyceae</taxon>
        <taxon>Prymnesiales</taxon>
        <taxon>Prymnesiaceae</taxon>
        <taxon>Prymnesium</taxon>
    </lineage>
</organism>
<evidence type="ECO:0000313" key="2">
    <source>
        <dbReference type="EMBL" id="KAL1522023.1"/>
    </source>
</evidence>
<keyword evidence="3" id="KW-1185">Reference proteome</keyword>
<protein>
    <submittedName>
        <fullName evidence="2">Uncharacterized protein</fullName>
    </submittedName>
</protein>
<comment type="caution">
    <text evidence="2">The sequence shown here is derived from an EMBL/GenBank/DDBJ whole genome shotgun (WGS) entry which is preliminary data.</text>
</comment>
<reference evidence="2 3" key="1">
    <citation type="journal article" date="2024" name="Science">
        <title>Giant polyketide synthase enzymes in the biosynthesis of giant marine polyether toxins.</title>
        <authorList>
            <person name="Fallon T.R."/>
            <person name="Shende V.V."/>
            <person name="Wierzbicki I.H."/>
            <person name="Pendleton A.L."/>
            <person name="Watervoot N.F."/>
            <person name="Auber R.P."/>
            <person name="Gonzalez D.J."/>
            <person name="Wisecaver J.H."/>
            <person name="Moore B.S."/>
        </authorList>
    </citation>
    <scope>NUCLEOTIDE SEQUENCE [LARGE SCALE GENOMIC DNA]</scope>
    <source>
        <strain evidence="2 3">12B1</strain>
    </source>
</reference>
<evidence type="ECO:0000256" key="1">
    <source>
        <dbReference type="SAM" id="MobiDB-lite"/>
    </source>
</evidence>
<feature type="region of interest" description="Disordered" evidence="1">
    <location>
        <begin position="1"/>
        <end position="33"/>
    </location>
</feature>
<proteinExistence type="predicted"/>